<reference evidence="1 2" key="1">
    <citation type="journal article" date="2021" name="Int. J. Syst. Evol. Microbiol.">
        <title>Reticulibacter mediterranei gen. nov., sp. nov., within the new family Reticulibacteraceae fam. nov., and Ktedonospora formicarum gen. nov., sp. nov., Ktedonobacter robiniae sp. nov., Dictyobacter formicarum sp. nov. and Dictyobacter arantiisoli sp. nov., belonging to the class Ktedonobacteria.</title>
        <authorList>
            <person name="Yabe S."/>
            <person name="Zheng Y."/>
            <person name="Wang C.M."/>
            <person name="Sakai Y."/>
            <person name="Abe K."/>
            <person name="Yokota A."/>
            <person name="Donadio S."/>
            <person name="Cavaletti L."/>
            <person name="Monciardini P."/>
        </authorList>
    </citation>
    <scope>NUCLEOTIDE SEQUENCE [LARGE SCALE GENOMIC DNA]</scope>
    <source>
        <strain evidence="1 2">SOSP1-9</strain>
    </source>
</reference>
<keyword evidence="2" id="KW-1185">Reference proteome</keyword>
<protein>
    <recommendedName>
        <fullName evidence="3">7-cyano-7-deazaguanine synthase</fullName>
    </recommendedName>
</protein>
<dbReference type="Gene3D" id="3.40.50.620">
    <property type="entry name" value="HUPs"/>
    <property type="match status" value="1"/>
</dbReference>
<name>A0ABQ3VRA8_9CHLR</name>
<gene>
    <name evidence="1" type="ORF">KSZ_62570</name>
</gene>
<evidence type="ECO:0008006" key="3">
    <source>
        <dbReference type="Google" id="ProtNLM"/>
    </source>
</evidence>
<sequence>MNATLLAKQRECESEIAKQFPKRTKLIQIPFGLDETRDIPKNTLQRSRGFVFLLIGAVCALLENQQQLSIYENGVGAINLPYSDAEVGLDHSRAVHPLSLLLMGKFISSVIGAPFTFHNPFLFATKAQLCESLALSPGGRDLVSVSFTCDGPHREMPLQCGYCSSCLLRRQALAVLGVDDPTSYISTRPQRPIHPSYRDYLRAMHLQVVYLRECLTTADPWTSLSQQHPFLYHSLRKIVDGIREENKLVMQEELLRLYTQYCDEWELVHSLVGQELLEEQRPMPLARKYTAKGA</sequence>
<dbReference type="InterPro" id="IPR014729">
    <property type="entry name" value="Rossmann-like_a/b/a_fold"/>
</dbReference>
<comment type="caution">
    <text evidence="1">The sequence shown here is derived from an EMBL/GenBank/DDBJ whole genome shotgun (WGS) entry which is preliminary data.</text>
</comment>
<organism evidence="1 2">
    <name type="scientific">Dictyobacter formicarum</name>
    <dbReference type="NCBI Taxonomy" id="2778368"/>
    <lineage>
        <taxon>Bacteria</taxon>
        <taxon>Bacillati</taxon>
        <taxon>Chloroflexota</taxon>
        <taxon>Ktedonobacteria</taxon>
        <taxon>Ktedonobacterales</taxon>
        <taxon>Dictyobacteraceae</taxon>
        <taxon>Dictyobacter</taxon>
    </lineage>
</organism>
<dbReference type="EMBL" id="BNJJ01000022">
    <property type="protein sequence ID" value="GHO88251.1"/>
    <property type="molecule type" value="Genomic_DNA"/>
</dbReference>
<evidence type="ECO:0000313" key="1">
    <source>
        <dbReference type="EMBL" id="GHO88251.1"/>
    </source>
</evidence>
<evidence type="ECO:0000313" key="2">
    <source>
        <dbReference type="Proteomes" id="UP000635565"/>
    </source>
</evidence>
<proteinExistence type="predicted"/>
<accession>A0ABQ3VRA8</accession>
<dbReference type="SUPFAM" id="SSF52402">
    <property type="entry name" value="Adenine nucleotide alpha hydrolases-like"/>
    <property type="match status" value="1"/>
</dbReference>
<dbReference type="Proteomes" id="UP000635565">
    <property type="component" value="Unassembled WGS sequence"/>
</dbReference>